<dbReference type="EMBL" id="KI546057">
    <property type="protein sequence ID" value="EST46876.1"/>
    <property type="molecule type" value="Genomic_DNA"/>
</dbReference>
<evidence type="ECO:0000313" key="3">
    <source>
        <dbReference type="Proteomes" id="UP000018208"/>
    </source>
</evidence>
<organism evidence="1">
    <name type="scientific">Spironucleus salmonicida</name>
    <dbReference type="NCBI Taxonomy" id="348837"/>
    <lineage>
        <taxon>Eukaryota</taxon>
        <taxon>Metamonada</taxon>
        <taxon>Diplomonadida</taxon>
        <taxon>Hexamitidae</taxon>
        <taxon>Hexamitinae</taxon>
        <taxon>Spironucleus</taxon>
    </lineage>
</organism>
<protein>
    <submittedName>
        <fullName evidence="1">Uncharacterized protein</fullName>
    </submittedName>
</protein>
<dbReference type="EMBL" id="AUWU02000007">
    <property type="protein sequence ID" value="KAH0571231.1"/>
    <property type="molecule type" value="Genomic_DNA"/>
</dbReference>
<evidence type="ECO:0000313" key="2">
    <source>
        <dbReference type="EMBL" id="KAH0571231.1"/>
    </source>
</evidence>
<sequence length="193" mass="21425">MEIQLSSKLRFNPLLQYLTLPYTFHDQPFDIQLSSKVVATTLNIMLRTAQQIMQNQHEILPLLKQENTLLIATYTPQTAVFIDEITLLYSNFSSQIPSFSPQNTAQILLSFARYFANTDAIFSLNSAKGLSVSAGNCAKTLLNERQARNFAGKSLSDLAKMSIDELEKLSFMSFLSGKEVGRKLDCVGGSGEG</sequence>
<dbReference type="Proteomes" id="UP000018208">
    <property type="component" value="Unassembled WGS sequence"/>
</dbReference>
<accession>V6LT56</accession>
<dbReference type="AlphaFoldDB" id="V6LT56"/>
<proteinExistence type="predicted"/>
<name>V6LT56_9EUKA</name>
<keyword evidence="3" id="KW-1185">Reference proteome</keyword>
<reference evidence="2" key="2">
    <citation type="submission" date="2020-12" db="EMBL/GenBank/DDBJ databases">
        <title>New Spironucleus salmonicida genome in near-complete chromosomes.</title>
        <authorList>
            <person name="Xu F."/>
            <person name="Kurt Z."/>
            <person name="Jimenez-Gonzalez A."/>
            <person name="Astvaldsson A."/>
            <person name="Andersson J.O."/>
            <person name="Svard S.G."/>
        </authorList>
    </citation>
    <scope>NUCLEOTIDE SEQUENCE</scope>
    <source>
        <strain evidence="2">ATCC 50377</strain>
    </source>
</reference>
<reference evidence="1 2" key="1">
    <citation type="journal article" date="2014" name="PLoS Genet.">
        <title>The Genome of Spironucleus salmonicida Highlights a Fish Pathogen Adapted to Fluctuating Environments.</title>
        <authorList>
            <person name="Xu F."/>
            <person name="Jerlstrom-Hultqvist J."/>
            <person name="Einarsson E."/>
            <person name="Astvaldsson A."/>
            <person name="Svard S.G."/>
            <person name="Andersson J.O."/>
        </authorList>
    </citation>
    <scope>NUCLEOTIDE SEQUENCE</scope>
    <source>
        <strain evidence="2">ATCC 50377</strain>
    </source>
</reference>
<dbReference type="VEuPathDB" id="GiardiaDB:SS50377_27532"/>
<gene>
    <name evidence="1" type="ORF">SS50377_13028</name>
    <name evidence="2" type="ORF">SS50377_27532</name>
</gene>
<evidence type="ECO:0000313" key="1">
    <source>
        <dbReference type="EMBL" id="EST46876.1"/>
    </source>
</evidence>